<feature type="modified residue" description="N6-acetyllysine" evidence="6">
    <location>
        <position position="619"/>
    </location>
</feature>
<dbReference type="EC" id="6.2.1.1" evidence="6"/>
<feature type="binding site" evidence="6">
    <location>
        <position position="524"/>
    </location>
    <ligand>
        <name>ATP</name>
        <dbReference type="ChEBI" id="CHEBI:30616"/>
    </ligand>
</feature>
<feature type="binding site" evidence="6">
    <location>
        <begin position="191"/>
        <end position="194"/>
    </location>
    <ligand>
        <name>CoA</name>
        <dbReference type="ChEBI" id="CHEBI:57287"/>
    </ligand>
</feature>
<dbReference type="PROSITE" id="PS00455">
    <property type="entry name" value="AMP_BINDING"/>
    <property type="match status" value="1"/>
</dbReference>
<dbReference type="GO" id="GO:0003987">
    <property type="term" value="F:acetate-CoA ligase activity"/>
    <property type="evidence" value="ECO:0007669"/>
    <property type="project" value="UniProtKB-UniRule"/>
</dbReference>
<evidence type="ECO:0000259" key="7">
    <source>
        <dbReference type="Pfam" id="PF00501"/>
    </source>
</evidence>
<comment type="caution">
    <text evidence="6">Lacks conserved residue(s) required for the propagation of feature annotation.</text>
</comment>
<dbReference type="InterPro" id="IPR032387">
    <property type="entry name" value="ACAS_N"/>
</dbReference>
<evidence type="ECO:0000259" key="9">
    <source>
        <dbReference type="Pfam" id="PF16177"/>
    </source>
</evidence>
<reference evidence="10 11" key="1">
    <citation type="submission" date="2017-07" db="EMBL/GenBank/DDBJ databases">
        <title>First draft Genome Sequence of Nocardia cerradoensis isolated from human infection.</title>
        <authorList>
            <person name="Carrasco G."/>
        </authorList>
    </citation>
    <scope>NUCLEOTIDE SEQUENCE [LARGE SCALE GENOMIC DNA]</scope>
    <source>
        <strain evidence="10 11">CNM20130759</strain>
    </source>
</reference>
<evidence type="ECO:0000256" key="6">
    <source>
        <dbReference type="HAMAP-Rule" id="MF_01123"/>
    </source>
</evidence>
<evidence type="ECO:0000259" key="8">
    <source>
        <dbReference type="Pfam" id="PF13193"/>
    </source>
</evidence>
<feature type="binding site" evidence="6">
    <location>
        <begin position="418"/>
        <end position="423"/>
    </location>
    <ligand>
        <name>ATP</name>
        <dbReference type="ChEBI" id="CHEBI:30616"/>
    </ligand>
</feature>
<name>A0A231H499_9NOCA</name>
<feature type="binding site" evidence="6">
    <location>
        <position position="318"/>
    </location>
    <ligand>
        <name>CoA</name>
        <dbReference type="ChEBI" id="CHEBI:57287"/>
    </ligand>
</feature>
<feature type="domain" description="AMP-binding enzyme C-terminal" evidence="8">
    <location>
        <begin position="540"/>
        <end position="619"/>
    </location>
</feature>
<dbReference type="InterPro" id="IPR025110">
    <property type="entry name" value="AMP-bd_C"/>
</dbReference>
<organism evidence="10 11">
    <name type="scientific">Nocardia cerradoensis</name>
    <dbReference type="NCBI Taxonomy" id="85688"/>
    <lineage>
        <taxon>Bacteria</taxon>
        <taxon>Bacillati</taxon>
        <taxon>Actinomycetota</taxon>
        <taxon>Actinomycetes</taxon>
        <taxon>Mycobacteriales</taxon>
        <taxon>Nocardiaceae</taxon>
        <taxon>Nocardia</taxon>
    </lineage>
</organism>
<feature type="binding site" evidence="6">
    <location>
        <position position="548"/>
    </location>
    <ligand>
        <name>Mg(2+)</name>
        <dbReference type="ChEBI" id="CHEBI:18420"/>
    </ligand>
</feature>
<proteinExistence type="inferred from homology"/>
<dbReference type="GO" id="GO:0046872">
    <property type="term" value="F:metal ion binding"/>
    <property type="evidence" value="ECO:0007669"/>
    <property type="project" value="UniProtKB-KW"/>
</dbReference>
<evidence type="ECO:0000256" key="3">
    <source>
        <dbReference type="ARBA" id="ARBA00022741"/>
    </source>
</evidence>
<evidence type="ECO:0000313" key="11">
    <source>
        <dbReference type="Proteomes" id="UP000215506"/>
    </source>
</evidence>
<keyword evidence="11" id="KW-1185">Reference proteome</keyword>
<comment type="cofactor">
    <cofactor evidence="6">
        <name>Mg(2+)</name>
        <dbReference type="ChEBI" id="CHEBI:18420"/>
    </cofactor>
</comment>
<dbReference type="InterPro" id="IPR000873">
    <property type="entry name" value="AMP-dep_synth/lig_dom"/>
</dbReference>
<keyword evidence="3 6" id="KW-0547">Nucleotide-binding</keyword>
<keyword evidence="4 6" id="KW-0067">ATP-binding</keyword>
<protein>
    <recommendedName>
        <fullName evidence="6">Acetyl-coenzyme A synthetase</fullName>
        <shortName evidence="6">AcCoA synthetase</shortName>
        <shortName evidence="6">Acs</shortName>
        <ecNumber evidence="6">6.2.1.1</ecNumber>
    </recommendedName>
    <alternativeName>
        <fullName evidence="6">Acetate--CoA ligase</fullName>
    </alternativeName>
    <alternativeName>
        <fullName evidence="6">Acyl-activating enzyme</fullName>
    </alternativeName>
</protein>
<evidence type="ECO:0000256" key="2">
    <source>
        <dbReference type="ARBA" id="ARBA00022598"/>
    </source>
</evidence>
<comment type="similarity">
    <text evidence="1 6">Belongs to the ATP-dependent AMP-binding enzyme family.</text>
</comment>
<gene>
    <name evidence="10" type="primary">acsA_5</name>
    <name evidence="6" type="synonym">acsA</name>
    <name evidence="10" type="ORF">B7C42_04518</name>
</gene>
<dbReference type="EMBL" id="NGAF01000009">
    <property type="protein sequence ID" value="OXR43650.1"/>
    <property type="molecule type" value="Genomic_DNA"/>
</dbReference>
<keyword evidence="2 6" id="KW-0436">Ligase</keyword>
<evidence type="ECO:0000256" key="4">
    <source>
        <dbReference type="ARBA" id="ARBA00022840"/>
    </source>
</evidence>
<feature type="domain" description="Acetyl-coenzyme A synthetase N-terminal" evidence="9">
    <location>
        <begin position="29"/>
        <end position="81"/>
    </location>
</feature>
<feature type="domain" description="AMP-dependent synthetase/ligase" evidence="7">
    <location>
        <begin position="85"/>
        <end position="485"/>
    </location>
</feature>
<keyword evidence="6" id="KW-0460">Magnesium</keyword>
<dbReference type="GO" id="GO:0005829">
    <property type="term" value="C:cytosol"/>
    <property type="evidence" value="ECO:0007669"/>
    <property type="project" value="TreeGrafter"/>
</dbReference>
<dbReference type="Proteomes" id="UP000215506">
    <property type="component" value="Unassembled WGS sequence"/>
</dbReference>
<dbReference type="InterPro" id="IPR011904">
    <property type="entry name" value="Ac_CoA_lig"/>
</dbReference>
<dbReference type="PANTHER" id="PTHR24095:SF14">
    <property type="entry name" value="ACETYL-COENZYME A SYNTHETASE 1"/>
    <property type="match status" value="1"/>
</dbReference>
<dbReference type="FunFam" id="3.40.50.12780:FF:000001">
    <property type="entry name" value="Acetyl-coenzyme A synthetase"/>
    <property type="match status" value="1"/>
</dbReference>
<sequence length="654" mass="72171">MTPPNTTQPAVHRFPPSDEFAAQANANTELYHQADADRLEFWAEQARRLDWASEFDQVLDWSEAPFAKWFVGGALNVTYNCVDRHVAAGNGDRVAIHWVGEPGDSRDITYAQLKDEVSKAANYLSGIGLNAGDRVAIYMPMIPEALISMLACARLGLIHSVVFAGFSAGALRSRVDDAQAAVIITADGQYRRGNPVPLKSAVDEALALGNGDHAATSVRKVLVVRRTDHDPDLPWVDGRDVWWHETVDEQSTTHEPRAFDSEHPLFLLYTSGTTGAPKGIVHTSGGYLTQVSYTFHHVFDHKEGRDVFWCGADIGWVTGHSYLVYGPLSNGATEVVYEGTPNFPDEHRHFEIIERYGVTIYYIAPTLVRTFMKWGREIPDAHNLSSVRLLGSVGEPINPEAWKWYREVIGSDTAPIVDTWWQTETGAIMISPLPGVTAAKPGSAMTPLPGISARIVDDRGAPVSAGEQGYLVLDQPWPAMLRGIWGDDERFRETYWSRFAEQGWYFAGDGARYDDDHALWVLGRVDDVMNVSGHRISTAEVESALVGHSWVAEAAVVGAADETTGQGIVAFVILREGVATSGDRLIQELRDRVAREISPIAKPREINVVPELPKTRSGKIMRRLLRDVAEGRDLGDTSTLADPSVFERLRVRPA</sequence>
<keyword evidence="5 6" id="KW-0007">Acetylation</keyword>
<dbReference type="InterPro" id="IPR045851">
    <property type="entry name" value="AMP-bd_C_sf"/>
</dbReference>
<dbReference type="InterPro" id="IPR042099">
    <property type="entry name" value="ANL_N_sf"/>
</dbReference>
<dbReference type="Gene3D" id="3.30.300.30">
    <property type="match status" value="1"/>
</dbReference>
<dbReference type="SUPFAM" id="SSF56801">
    <property type="entry name" value="Acetyl-CoA synthetase-like"/>
    <property type="match status" value="1"/>
</dbReference>
<feature type="binding site" evidence="6">
    <location>
        <position position="342"/>
    </location>
    <ligand>
        <name>CoA</name>
        <dbReference type="ChEBI" id="CHEBI:57287"/>
    </ligand>
</feature>
<feature type="binding site" evidence="6">
    <location>
        <position position="551"/>
    </location>
    <ligand>
        <name>Mg(2+)</name>
        <dbReference type="ChEBI" id="CHEBI:18420"/>
    </ligand>
</feature>
<dbReference type="Pfam" id="PF00501">
    <property type="entry name" value="AMP-binding"/>
    <property type="match status" value="1"/>
</dbReference>
<dbReference type="HAMAP" id="MF_01123">
    <property type="entry name" value="Ac_CoA_synth"/>
    <property type="match status" value="1"/>
</dbReference>
<feature type="binding site" evidence="6">
    <location>
        <position position="546"/>
    </location>
    <ligand>
        <name>Mg(2+)</name>
        <dbReference type="ChEBI" id="CHEBI:18420"/>
    </ligand>
</feature>
<dbReference type="InterPro" id="IPR020845">
    <property type="entry name" value="AMP-binding_CS"/>
</dbReference>
<evidence type="ECO:0000256" key="1">
    <source>
        <dbReference type="ARBA" id="ARBA00006432"/>
    </source>
</evidence>
<dbReference type="Pfam" id="PF16177">
    <property type="entry name" value="ACAS_N"/>
    <property type="match status" value="1"/>
</dbReference>
<feature type="binding site" evidence="6">
    <location>
        <position position="509"/>
    </location>
    <ligand>
        <name>ATP</name>
        <dbReference type="ChEBI" id="CHEBI:30616"/>
    </ligand>
</feature>
<comment type="catalytic activity">
    <reaction evidence="6">
        <text>acetate + ATP + CoA = acetyl-CoA + AMP + diphosphate</text>
        <dbReference type="Rhea" id="RHEA:23176"/>
        <dbReference type="ChEBI" id="CHEBI:30089"/>
        <dbReference type="ChEBI" id="CHEBI:30616"/>
        <dbReference type="ChEBI" id="CHEBI:33019"/>
        <dbReference type="ChEBI" id="CHEBI:57287"/>
        <dbReference type="ChEBI" id="CHEBI:57288"/>
        <dbReference type="ChEBI" id="CHEBI:456215"/>
        <dbReference type="EC" id="6.2.1.1"/>
    </reaction>
</comment>
<dbReference type="AlphaFoldDB" id="A0A231H499"/>
<dbReference type="GO" id="GO:0005524">
    <property type="term" value="F:ATP binding"/>
    <property type="evidence" value="ECO:0007669"/>
    <property type="project" value="UniProtKB-KW"/>
</dbReference>
<dbReference type="Pfam" id="PF13193">
    <property type="entry name" value="AMP-binding_C"/>
    <property type="match status" value="1"/>
</dbReference>
<keyword evidence="6" id="KW-0479">Metal-binding</keyword>
<feature type="binding site" evidence="6">
    <location>
        <position position="535"/>
    </location>
    <ligand>
        <name>ATP</name>
        <dbReference type="ChEBI" id="CHEBI:30616"/>
    </ligand>
</feature>
<dbReference type="NCBIfam" id="TIGR02188">
    <property type="entry name" value="Ac_CoA_lig_AcsA"/>
    <property type="match status" value="1"/>
</dbReference>
<dbReference type="PANTHER" id="PTHR24095">
    <property type="entry name" value="ACETYL-COENZYME A SYNTHETASE"/>
    <property type="match status" value="1"/>
</dbReference>
<dbReference type="GO" id="GO:0019427">
    <property type="term" value="P:acetyl-CoA biosynthetic process from acetate"/>
    <property type="evidence" value="ECO:0007669"/>
    <property type="project" value="UniProtKB-UniRule"/>
</dbReference>
<evidence type="ECO:0000256" key="5">
    <source>
        <dbReference type="ARBA" id="ARBA00022990"/>
    </source>
</evidence>
<dbReference type="NCBIfam" id="NF001208">
    <property type="entry name" value="PRK00174.1"/>
    <property type="match status" value="1"/>
</dbReference>
<dbReference type="GO" id="GO:0016208">
    <property type="term" value="F:AMP binding"/>
    <property type="evidence" value="ECO:0007669"/>
    <property type="project" value="InterPro"/>
</dbReference>
<feature type="binding site" evidence="6">
    <location>
        <begin position="394"/>
        <end position="396"/>
    </location>
    <ligand>
        <name>ATP</name>
        <dbReference type="ChEBI" id="CHEBI:30616"/>
    </ligand>
</feature>
<dbReference type="RefSeq" id="WP_094026403.1">
    <property type="nucleotide sequence ID" value="NZ_NGAF01000009.1"/>
</dbReference>
<accession>A0A231H499</accession>
<comment type="function">
    <text evidence="6">Catalyzes the conversion of acetate into acetyl-CoA (AcCoA), an essential intermediate at the junction of anabolic and catabolic pathways. AcsA undergoes a two-step reaction. In the first half reaction, AcsA combines acetate with ATP to form acetyl-adenylate (AcAMP) intermediate. In the second half reaction, it can then transfer the acetyl group from AcAMP to the sulfhydryl group of CoA, forming the product AcCoA.</text>
</comment>
<dbReference type="CDD" id="cd05966">
    <property type="entry name" value="ACS"/>
    <property type="match status" value="1"/>
</dbReference>
<comment type="PTM">
    <text evidence="6">Acetylated. Deacetylation by the SIR2-homolog deacetylase activates the enzyme.</text>
</comment>
<feature type="binding site" evidence="6">
    <location>
        <position position="532"/>
    </location>
    <ligand>
        <name>CoA</name>
        <dbReference type="ChEBI" id="CHEBI:57287"/>
    </ligand>
</feature>
<comment type="caution">
    <text evidence="10">The sequence shown here is derived from an EMBL/GenBank/DDBJ whole genome shotgun (WGS) entry which is preliminary data.</text>
</comment>
<dbReference type="Gene3D" id="3.40.50.12780">
    <property type="entry name" value="N-terminal domain of ligase-like"/>
    <property type="match status" value="1"/>
</dbReference>
<evidence type="ECO:0000313" key="10">
    <source>
        <dbReference type="EMBL" id="OXR43650.1"/>
    </source>
</evidence>